<dbReference type="GO" id="GO:0007005">
    <property type="term" value="P:mitochondrion organization"/>
    <property type="evidence" value="ECO:0007669"/>
    <property type="project" value="TreeGrafter"/>
</dbReference>
<dbReference type="GO" id="GO:0005743">
    <property type="term" value="C:mitochondrial inner membrane"/>
    <property type="evidence" value="ECO:0007669"/>
    <property type="project" value="TreeGrafter"/>
</dbReference>
<dbReference type="SUPFAM" id="SSF56112">
    <property type="entry name" value="Protein kinase-like (PK-like)"/>
    <property type="match status" value="1"/>
</dbReference>
<feature type="compositionally biased region" description="Basic residues" evidence="2">
    <location>
        <begin position="106"/>
        <end position="116"/>
    </location>
</feature>
<organism evidence="4 5">
    <name type="scientific">Kwoniella heveanensis BCC8398</name>
    <dbReference type="NCBI Taxonomy" id="1296120"/>
    <lineage>
        <taxon>Eukaryota</taxon>
        <taxon>Fungi</taxon>
        <taxon>Dikarya</taxon>
        <taxon>Basidiomycota</taxon>
        <taxon>Agaricomycotina</taxon>
        <taxon>Tremellomycetes</taxon>
        <taxon>Tremellales</taxon>
        <taxon>Cryptococcaceae</taxon>
        <taxon>Kwoniella</taxon>
    </lineage>
</organism>
<name>A0A1B9GRZ5_9TREE</name>
<comment type="similarity">
    <text evidence="1">Belongs to the protein kinase superfamily. ADCK protein kinase family.</text>
</comment>
<reference evidence="4 5" key="1">
    <citation type="submission" date="2013-07" db="EMBL/GenBank/DDBJ databases">
        <title>The Genome Sequence of Cryptococcus heveanensis BCC8398.</title>
        <authorList>
            <consortium name="The Broad Institute Genome Sequencing Platform"/>
            <person name="Cuomo C."/>
            <person name="Litvintseva A."/>
            <person name="Chen Y."/>
            <person name="Heitman J."/>
            <person name="Sun S."/>
            <person name="Springer D."/>
            <person name="Dromer F."/>
            <person name="Young S.K."/>
            <person name="Zeng Q."/>
            <person name="Gargeya S."/>
            <person name="Fitzgerald M."/>
            <person name="Abouelleil A."/>
            <person name="Alvarado L."/>
            <person name="Berlin A.M."/>
            <person name="Chapman S.B."/>
            <person name="Dewar J."/>
            <person name="Goldberg J."/>
            <person name="Griggs A."/>
            <person name="Gujja S."/>
            <person name="Hansen M."/>
            <person name="Howarth C."/>
            <person name="Imamovic A."/>
            <person name="Larimer J."/>
            <person name="McCowan C."/>
            <person name="Murphy C."/>
            <person name="Pearson M."/>
            <person name="Priest M."/>
            <person name="Roberts A."/>
            <person name="Saif S."/>
            <person name="Shea T."/>
            <person name="Sykes S."/>
            <person name="Wortman J."/>
            <person name="Nusbaum C."/>
            <person name="Birren B."/>
        </authorList>
    </citation>
    <scope>NUCLEOTIDE SEQUENCE [LARGE SCALE GENOMIC DNA]</scope>
    <source>
        <strain evidence="4 5">BCC8398</strain>
    </source>
</reference>
<evidence type="ECO:0000313" key="4">
    <source>
        <dbReference type="EMBL" id="OCF33849.1"/>
    </source>
</evidence>
<dbReference type="InterPro" id="IPR051130">
    <property type="entry name" value="Mito_struct-func_regulator"/>
</dbReference>
<dbReference type="GO" id="GO:0055088">
    <property type="term" value="P:lipid homeostasis"/>
    <property type="evidence" value="ECO:0007669"/>
    <property type="project" value="TreeGrafter"/>
</dbReference>
<keyword evidence="4" id="KW-0418">Kinase</keyword>
<evidence type="ECO:0000259" key="3">
    <source>
        <dbReference type="Pfam" id="PF03109"/>
    </source>
</evidence>
<keyword evidence="5" id="KW-1185">Reference proteome</keyword>
<evidence type="ECO:0000256" key="2">
    <source>
        <dbReference type="SAM" id="MobiDB-lite"/>
    </source>
</evidence>
<reference evidence="5" key="2">
    <citation type="submission" date="2013-12" db="EMBL/GenBank/DDBJ databases">
        <title>Evolution of pathogenesis and genome organization in the Tremellales.</title>
        <authorList>
            <person name="Cuomo C."/>
            <person name="Litvintseva A."/>
            <person name="Heitman J."/>
            <person name="Chen Y."/>
            <person name="Sun S."/>
            <person name="Springer D."/>
            <person name="Dromer F."/>
            <person name="Young S."/>
            <person name="Zeng Q."/>
            <person name="Chapman S."/>
            <person name="Gujja S."/>
            <person name="Saif S."/>
            <person name="Birren B."/>
        </authorList>
    </citation>
    <scope>NUCLEOTIDE SEQUENCE [LARGE SCALE GENOMIC DNA]</scope>
    <source>
        <strain evidence="5">BCC8398</strain>
    </source>
</reference>
<proteinExistence type="inferred from homology"/>
<gene>
    <name evidence="4" type="ORF">I316_04561</name>
</gene>
<dbReference type="Proteomes" id="UP000092666">
    <property type="component" value="Unassembled WGS sequence"/>
</dbReference>
<dbReference type="Gene3D" id="1.10.510.10">
    <property type="entry name" value="Transferase(Phosphotransferase) domain 1"/>
    <property type="match status" value="1"/>
</dbReference>
<dbReference type="PANTHER" id="PTHR43173">
    <property type="entry name" value="ABC1 FAMILY PROTEIN"/>
    <property type="match status" value="1"/>
</dbReference>
<dbReference type="AlphaFoldDB" id="A0A1B9GRZ5"/>
<protein>
    <submittedName>
        <fullName evidence="4">Atypical/ABC1/ABC1-B protein kinase</fullName>
    </submittedName>
</protein>
<dbReference type="InterPro" id="IPR004147">
    <property type="entry name" value="ABC1_dom"/>
</dbReference>
<feature type="domain" description="ABC1 atypical kinase-like" evidence="3">
    <location>
        <begin position="240"/>
        <end position="490"/>
    </location>
</feature>
<feature type="compositionally biased region" description="Low complexity" evidence="2">
    <location>
        <begin position="83"/>
        <end position="100"/>
    </location>
</feature>
<accession>A0A1B9GRZ5</accession>
<dbReference type="PANTHER" id="PTHR43173:SF19">
    <property type="entry name" value="AARF DOMAIN-CONTAINING PROTEIN KINASE 1"/>
    <property type="match status" value="1"/>
</dbReference>
<dbReference type="STRING" id="1296120.A0A1B9GRZ5"/>
<evidence type="ECO:0000256" key="1">
    <source>
        <dbReference type="ARBA" id="ARBA00009670"/>
    </source>
</evidence>
<sequence length="707" mass="80012">MLSTSSNVFMSSGVGRLKMIPSSHLGIRTKRTELAAQLLATETNEIARIRGLHAPAASVVRYPSSLTRRDGTAPTRSANFRQSATTPSPLLETSSSPVSPQTARIQPRRRTKSERRLRRLRNTLVLLAALSLLYYTYSPFRHTVVAGVRCARLMRAVIMDVWDYKSTFAAEAKLGDGQGGGLTDDEKQIRRQARKDCHKRSAQRMLEALKKNSGIYVKLGQHVAAVQVLPKEWTSTMTPLQDQCFPTPTEEINDMLKSDLGLSIDDLFEDFEDRPIGVASLAQVHRATDKRTGRRVAVKVQHADLQEFALIDMKTVNFAINFVKYVFPDFEFSWLGEEMNIMLPLEMDFRHEASNSWKCQQEFKHLKGKTSLYLPEILWAEKRCMVMEYIQGARVDDLVYLKDNGIDRNQVSQELSRIFSQMVYLNGHFHADPHHGNLLIRPKAKNSSSPFNFDVCLLDHGQYFDIPDDLRVNYAHFWLSLIKKSSKATTEERRYYAKLVGNIDEDMYPFLESAITGQINMSDETNDPTYGSGVRPTSLLESGSMNDDQVGKLRAAMMERDDLIISIFELLRTVPRRLLMILKLSDLQRSLDQSLATTHGQSRIFVIVARYCADAIWQADLQSFKSSWSTSGLSFSLIRSLLKSAFDYTYWNTTLGVVEWGMDVRARWVKIALWLHGLGKGGLKAAEDEAAGLLTQRPMTPTALTLS</sequence>
<evidence type="ECO:0000313" key="5">
    <source>
        <dbReference type="Proteomes" id="UP000092666"/>
    </source>
</evidence>
<dbReference type="CDD" id="cd13969">
    <property type="entry name" value="ADCK1-like"/>
    <property type="match status" value="1"/>
</dbReference>
<keyword evidence="4" id="KW-0808">Transferase</keyword>
<dbReference type="GO" id="GO:0016301">
    <property type="term" value="F:kinase activity"/>
    <property type="evidence" value="ECO:0007669"/>
    <property type="project" value="UniProtKB-KW"/>
</dbReference>
<dbReference type="InterPro" id="IPR011009">
    <property type="entry name" value="Kinase-like_dom_sf"/>
</dbReference>
<dbReference type="Pfam" id="PF03109">
    <property type="entry name" value="ABC1"/>
    <property type="match status" value="1"/>
</dbReference>
<dbReference type="OrthoDB" id="427480at2759"/>
<dbReference type="EMBL" id="KI669503">
    <property type="protein sequence ID" value="OCF33849.1"/>
    <property type="molecule type" value="Genomic_DNA"/>
</dbReference>
<dbReference type="InterPro" id="IPR045307">
    <property type="entry name" value="ADCK1_dom"/>
</dbReference>
<feature type="region of interest" description="Disordered" evidence="2">
    <location>
        <begin position="63"/>
        <end position="116"/>
    </location>
</feature>